<feature type="binding site" evidence="6">
    <location>
        <begin position="120"/>
        <end position="123"/>
    </location>
    <ligand>
        <name>FMN</name>
        <dbReference type="ChEBI" id="CHEBI:58210"/>
    </ligand>
</feature>
<dbReference type="Proteomes" id="UP000076830">
    <property type="component" value="Chromosome"/>
</dbReference>
<comment type="subunit">
    <text evidence="6">Homodimer.</text>
</comment>
<evidence type="ECO:0000256" key="5">
    <source>
        <dbReference type="ARBA" id="ARBA00048542"/>
    </source>
</evidence>
<dbReference type="HAMAP" id="MF_01216">
    <property type="entry name" value="Azoreductase_type1"/>
    <property type="match status" value="1"/>
</dbReference>
<dbReference type="Gene3D" id="3.40.50.360">
    <property type="match status" value="1"/>
</dbReference>
<evidence type="ECO:0000313" key="9">
    <source>
        <dbReference type="Proteomes" id="UP000076830"/>
    </source>
</evidence>
<dbReference type="GO" id="GO:0016655">
    <property type="term" value="F:oxidoreductase activity, acting on NAD(P)H, quinone or similar compound as acceptor"/>
    <property type="evidence" value="ECO:0007669"/>
    <property type="project" value="InterPro"/>
</dbReference>
<dbReference type="InterPro" id="IPR023048">
    <property type="entry name" value="NADH:quinone_OxRdtase_FMN_depd"/>
</dbReference>
<keyword evidence="2 6" id="KW-0288">FMN</keyword>
<dbReference type="InterPro" id="IPR050104">
    <property type="entry name" value="FMN-dep_NADH:Q_OxRdtase_AzoR1"/>
</dbReference>
<accession>A0A167H2Z6</accession>
<comment type="function">
    <text evidence="6">Quinone reductase that provides resistance to thiol-specific stress caused by electrophilic quinones.</text>
</comment>
<evidence type="ECO:0000256" key="1">
    <source>
        <dbReference type="ARBA" id="ARBA00022630"/>
    </source>
</evidence>
<dbReference type="PATRIC" id="fig|1300342.3.peg.2598"/>
<dbReference type="GO" id="GO:0016652">
    <property type="term" value="F:oxidoreductase activity, acting on NAD(P)H as acceptor"/>
    <property type="evidence" value="ECO:0007669"/>
    <property type="project" value="UniProtKB-UniRule"/>
</dbReference>
<sequence>MKLLHIDSSALGAHSVSRDLTASIVEAFRERHPGLDVAYRDLAAAPLGDWSPAAAADGDALDQFLSSDVIVVGAPMYNFAIPSQLKAWIDRVCVAGRTFRYEATGPVGLAGGKRVVIASTRGGLYTEGPTAALDFQEPYLRRMFAFLGIDDVRVVRAEGLNLDEGHRRQALAAAQESIDGLRARAA</sequence>
<dbReference type="STRING" id="1300342.I596_2670"/>
<feature type="binding site" evidence="6">
    <location>
        <begin position="15"/>
        <end position="17"/>
    </location>
    <ligand>
        <name>FMN</name>
        <dbReference type="ChEBI" id="CHEBI:58210"/>
    </ligand>
</feature>
<dbReference type="PANTHER" id="PTHR43741:SF4">
    <property type="entry name" value="FMN-DEPENDENT NADH:QUINONE OXIDOREDUCTASE"/>
    <property type="match status" value="1"/>
</dbReference>
<dbReference type="GO" id="GO:0009055">
    <property type="term" value="F:electron transfer activity"/>
    <property type="evidence" value="ECO:0007669"/>
    <property type="project" value="UniProtKB-UniRule"/>
</dbReference>
<keyword evidence="4 6" id="KW-0520">NAD</keyword>
<dbReference type="InterPro" id="IPR003680">
    <property type="entry name" value="Flavodoxin_fold"/>
</dbReference>
<dbReference type="EMBL" id="CP015249">
    <property type="protein sequence ID" value="ANB18666.1"/>
    <property type="molecule type" value="Genomic_DNA"/>
</dbReference>
<comment type="cofactor">
    <cofactor evidence="6">
        <name>FMN</name>
        <dbReference type="ChEBI" id="CHEBI:58210"/>
    </cofactor>
    <text evidence="6">Binds 1 FMN per subunit.</text>
</comment>
<gene>
    <name evidence="6" type="primary">azoR</name>
    <name evidence="8" type="ORF">I596_2670</name>
</gene>
<evidence type="ECO:0000313" key="8">
    <source>
        <dbReference type="EMBL" id="ANB18666.1"/>
    </source>
</evidence>
<keyword evidence="1 6" id="KW-0285">Flavoprotein</keyword>
<feature type="domain" description="Flavodoxin-like fold" evidence="7">
    <location>
        <begin position="1"/>
        <end position="178"/>
    </location>
</feature>
<dbReference type="SUPFAM" id="SSF52218">
    <property type="entry name" value="Flavoproteins"/>
    <property type="match status" value="1"/>
</dbReference>
<name>A0A167H2Z6_9GAMM</name>
<dbReference type="Pfam" id="PF02525">
    <property type="entry name" value="Flavodoxin_2"/>
    <property type="match status" value="1"/>
</dbReference>
<organism evidence="8 9">
    <name type="scientific">Dokdonella koreensis DS-123</name>
    <dbReference type="NCBI Taxonomy" id="1300342"/>
    <lineage>
        <taxon>Bacteria</taxon>
        <taxon>Pseudomonadati</taxon>
        <taxon>Pseudomonadota</taxon>
        <taxon>Gammaproteobacteria</taxon>
        <taxon>Lysobacterales</taxon>
        <taxon>Rhodanobacteraceae</taxon>
        <taxon>Dokdonella</taxon>
    </lineage>
</organism>
<dbReference type="PANTHER" id="PTHR43741">
    <property type="entry name" value="FMN-DEPENDENT NADH-AZOREDUCTASE 1"/>
    <property type="match status" value="1"/>
</dbReference>
<dbReference type="EC" id="1.6.5.-" evidence="6"/>
<keyword evidence="9" id="KW-1185">Reference proteome</keyword>
<comment type="similarity">
    <text evidence="6">Belongs to the azoreductase type 1 family.</text>
</comment>
<comment type="catalytic activity">
    <reaction evidence="5">
        <text>N,N-dimethyl-1,4-phenylenediamine + anthranilate + 2 NAD(+) = 2-(4-dimethylaminophenyl)diazenylbenzoate + 2 NADH + 2 H(+)</text>
        <dbReference type="Rhea" id="RHEA:55872"/>
        <dbReference type="ChEBI" id="CHEBI:15378"/>
        <dbReference type="ChEBI" id="CHEBI:15783"/>
        <dbReference type="ChEBI" id="CHEBI:16567"/>
        <dbReference type="ChEBI" id="CHEBI:57540"/>
        <dbReference type="ChEBI" id="CHEBI:57945"/>
        <dbReference type="ChEBI" id="CHEBI:71579"/>
        <dbReference type="EC" id="1.7.1.17"/>
    </reaction>
    <physiologicalReaction direction="right-to-left" evidence="5">
        <dbReference type="Rhea" id="RHEA:55874"/>
    </physiologicalReaction>
</comment>
<evidence type="ECO:0000256" key="3">
    <source>
        <dbReference type="ARBA" id="ARBA00023002"/>
    </source>
</evidence>
<feature type="binding site" evidence="6">
    <location>
        <position position="9"/>
    </location>
    <ligand>
        <name>FMN</name>
        <dbReference type="ChEBI" id="CHEBI:58210"/>
    </ligand>
</feature>
<evidence type="ECO:0000259" key="7">
    <source>
        <dbReference type="Pfam" id="PF02525"/>
    </source>
</evidence>
<feature type="binding site" evidence="6">
    <location>
        <begin position="76"/>
        <end position="79"/>
    </location>
    <ligand>
        <name>FMN</name>
        <dbReference type="ChEBI" id="CHEBI:58210"/>
    </ligand>
</feature>
<evidence type="ECO:0000256" key="6">
    <source>
        <dbReference type="HAMAP-Rule" id="MF_01216"/>
    </source>
</evidence>
<reference evidence="8 9" key="1">
    <citation type="submission" date="2016-04" db="EMBL/GenBank/DDBJ databases">
        <title>Complete genome sequence of Dokdonella koreensis DS-123T.</title>
        <authorList>
            <person name="Kim J.F."/>
            <person name="Lee H."/>
            <person name="Kwak M.-J."/>
        </authorList>
    </citation>
    <scope>NUCLEOTIDE SEQUENCE [LARGE SCALE GENOMIC DNA]</scope>
    <source>
        <strain evidence="8 9">DS-123</strain>
    </source>
</reference>
<dbReference type="RefSeq" id="WP_067648445.1">
    <property type="nucleotide sequence ID" value="NZ_CP015249.1"/>
</dbReference>
<dbReference type="InterPro" id="IPR029039">
    <property type="entry name" value="Flavoprotein-like_sf"/>
</dbReference>
<dbReference type="GO" id="GO:0010181">
    <property type="term" value="F:FMN binding"/>
    <property type="evidence" value="ECO:0007669"/>
    <property type="project" value="UniProtKB-UniRule"/>
</dbReference>
<proteinExistence type="inferred from homology"/>
<dbReference type="EC" id="1.7.1.17" evidence="6"/>
<dbReference type="AlphaFoldDB" id="A0A167H2Z6"/>
<evidence type="ECO:0000256" key="2">
    <source>
        <dbReference type="ARBA" id="ARBA00022643"/>
    </source>
</evidence>
<protein>
    <recommendedName>
        <fullName evidence="6">FMN dependent NADH:quinone oxidoreductase</fullName>
        <ecNumber evidence="6">1.6.5.-</ecNumber>
    </recommendedName>
    <alternativeName>
        <fullName evidence="6">Azo-dye reductase</fullName>
    </alternativeName>
    <alternativeName>
        <fullName evidence="6">FMN-dependent NADH-azo compound oxidoreductase</fullName>
    </alternativeName>
    <alternativeName>
        <fullName evidence="6">FMN-dependent NADH-azoreductase</fullName>
        <ecNumber evidence="6">1.7.1.17</ecNumber>
    </alternativeName>
</protein>
<evidence type="ECO:0000256" key="4">
    <source>
        <dbReference type="ARBA" id="ARBA00023027"/>
    </source>
</evidence>
<comment type="function">
    <text evidence="6">Also exhibits azoreductase activity. Catalyzes the reductive cleavage of the azo bond in aromatic azo compounds to the corresponding amines.</text>
</comment>
<dbReference type="KEGG" id="dko:I596_2670"/>
<keyword evidence="3 6" id="KW-0560">Oxidoreductase</keyword>
<comment type="catalytic activity">
    <reaction evidence="6">
        <text>2 a quinone + NADH + H(+) = 2 a 1,4-benzosemiquinone + NAD(+)</text>
        <dbReference type="Rhea" id="RHEA:65952"/>
        <dbReference type="ChEBI" id="CHEBI:15378"/>
        <dbReference type="ChEBI" id="CHEBI:57540"/>
        <dbReference type="ChEBI" id="CHEBI:57945"/>
        <dbReference type="ChEBI" id="CHEBI:132124"/>
        <dbReference type="ChEBI" id="CHEBI:134225"/>
    </reaction>
</comment>
<dbReference type="OrthoDB" id="9787136at2"/>